<dbReference type="InterPro" id="IPR003703">
    <property type="entry name" value="Acyl_CoA_thio"/>
</dbReference>
<evidence type="ECO:0000313" key="4">
    <source>
        <dbReference type="EMBL" id="GME79593.1"/>
    </source>
</evidence>
<dbReference type="InterPro" id="IPR042171">
    <property type="entry name" value="Acyl-CoA_hotdog"/>
</dbReference>
<dbReference type="GO" id="GO:0005782">
    <property type="term" value="C:peroxisomal matrix"/>
    <property type="evidence" value="ECO:0007669"/>
    <property type="project" value="TreeGrafter"/>
</dbReference>
<keyword evidence="2" id="KW-0378">Hydrolase</keyword>
<dbReference type="PANTHER" id="PTHR11066">
    <property type="entry name" value="ACYL-COA THIOESTERASE"/>
    <property type="match status" value="1"/>
</dbReference>
<dbReference type="CDD" id="cd03445">
    <property type="entry name" value="Thioesterase_II_repeat2"/>
    <property type="match status" value="1"/>
</dbReference>
<dbReference type="EMBL" id="BSXN01003595">
    <property type="protein sequence ID" value="GME79593.1"/>
    <property type="molecule type" value="Genomic_DNA"/>
</dbReference>
<gene>
    <name evidence="4" type="ORF">Cboi02_000616700</name>
</gene>
<dbReference type="PANTHER" id="PTHR11066:SF34">
    <property type="entry name" value="ACYL-COENZYME A THIOESTERASE 8"/>
    <property type="match status" value="1"/>
</dbReference>
<evidence type="ECO:0000256" key="2">
    <source>
        <dbReference type="ARBA" id="ARBA00022801"/>
    </source>
</evidence>
<name>A0A9W6T5G4_CANBO</name>
<dbReference type="GO" id="GO:0006637">
    <property type="term" value="P:acyl-CoA metabolic process"/>
    <property type="evidence" value="ECO:0007669"/>
    <property type="project" value="InterPro"/>
</dbReference>
<evidence type="ECO:0000259" key="3">
    <source>
        <dbReference type="Pfam" id="PF13622"/>
    </source>
</evidence>
<dbReference type="AlphaFoldDB" id="A0A9W6T5G4"/>
<dbReference type="GO" id="GO:0047617">
    <property type="term" value="F:fatty acyl-CoA hydrolase activity"/>
    <property type="evidence" value="ECO:0007669"/>
    <property type="project" value="InterPro"/>
</dbReference>
<dbReference type="SUPFAM" id="SSF54637">
    <property type="entry name" value="Thioesterase/thiol ester dehydrase-isomerase"/>
    <property type="match status" value="1"/>
</dbReference>
<dbReference type="Proteomes" id="UP001165120">
    <property type="component" value="Unassembled WGS sequence"/>
</dbReference>
<reference evidence="4" key="1">
    <citation type="submission" date="2023-04" db="EMBL/GenBank/DDBJ databases">
        <title>Candida boidinii NBRC 10035.</title>
        <authorList>
            <person name="Ichikawa N."/>
            <person name="Sato H."/>
            <person name="Tonouchi N."/>
        </authorList>
    </citation>
    <scope>NUCLEOTIDE SEQUENCE</scope>
    <source>
        <strain evidence="4">NBRC 10035</strain>
    </source>
</reference>
<feature type="domain" description="Acyl-CoA thioesterase-like N-terminal HotDog" evidence="3">
    <location>
        <begin position="53"/>
        <end position="132"/>
    </location>
</feature>
<comment type="similarity">
    <text evidence="1">Belongs to the C/M/P thioester hydrolase family.</text>
</comment>
<dbReference type="Pfam" id="PF13622">
    <property type="entry name" value="4HBT_3"/>
    <property type="match status" value="1"/>
</dbReference>
<accession>A0A9W6T5G4</accession>
<comment type="caution">
    <text evidence="4">The sequence shown here is derived from an EMBL/GenBank/DDBJ whole genome shotgun (WGS) entry which is preliminary data.</text>
</comment>
<keyword evidence="5" id="KW-1185">Reference proteome</keyword>
<protein>
    <submittedName>
        <fullName evidence="4">Unnamed protein product</fullName>
    </submittedName>
</protein>
<organism evidence="4 5">
    <name type="scientific">Candida boidinii</name>
    <name type="common">Yeast</name>
    <dbReference type="NCBI Taxonomy" id="5477"/>
    <lineage>
        <taxon>Eukaryota</taxon>
        <taxon>Fungi</taxon>
        <taxon>Dikarya</taxon>
        <taxon>Ascomycota</taxon>
        <taxon>Saccharomycotina</taxon>
        <taxon>Pichiomycetes</taxon>
        <taxon>Pichiales</taxon>
        <taxon>Pichiaceae</taxon>
        <taxon>Ogataea</taxon>
        <taxon>Ogataea/Candida clade</taxon>
    </lineage>
</organism>
<dbReference type="Gene3D" id="2.40.160.210">
    <property type="entry name" value="Acyl-CoA thioesterase, double hotdog domain"/>
    <property type="match status" value="1"/>
</dbReference>
<evidence type="ECO:0000313" key="5">
    <source>
        <dbReference type="Proteomes" id="UP001165120"/>
    </source>
</evidence>
<sequence length="254" mass="29294">MTNSSNNVNNITDNNNNNDTQIILSTIEKQMKLEKIGENKYKSVSKLKIPFGGRGLFGGQLAGQSLYAALLSTNTPDKYWKPVSLHCHFLLPANDKSPLIFHVENLKEGKNNRSRQIRIFQNDKLIYIATCLLQAYELQGSAANVKGQLYHHIPAPIIGKDINDPMDNKIQTELLTEWIKRVKKLKNPENNKEKNHLIDLKIKDAVKSYDDEPCVWRLPDDMFLLDKVTESEKLLPVQERIIRYWSKFKRNVFC</sequence>
<dbReference type="InterPro" id="IPR029069">
    <property type="entry name" value="HotDog_dom_sf"/>
</dbReference>
<dbReference type="InterPro" id="IPR049449">
    <property type="entry name" value="TesB_ACOT8-like_N"/>
</dbReference>
<dbReference type="GO" id="GO:0009062">
    <property type="term" value="P:fatty acid catabolic process"/>
    <property type="evidence" value="ECO:0007669"/>
    <property type="project" value="TreeGrafter"/>
</dbReference>
<evidence type="ECO:0000256" key="1">
    <source>
        <dbReference type="ARBA" id="ARBA00006538"/>
    </source>
</evidence>
<proteinExistence type="inferred from homology"/>